<dbReference type="EMBL" id="JARIHO010000033">
    <property type="protein sequence ID" value="KAJ7333978.1"/>
    <property type="molecule type" value="Genomic_DNA"/>
</dbReference>
<reference evidence="1" key="1">
    <citation type="submission" date="2023-03" db="EMBL/GenBank/DDBJ databases">
        <title>Massive genome expansion in bonnet fungi (Mycena s.s.) driven by repeated elements and novel gene families across ecological guilds.</title>
        <authorList>
            <consortium name="Lawrence Berkeley National Laboratory"/>
            <person name="Harder C.B."/>
            <person name="Miyauchi S."/>
            <person name="Viragh M."/>
            <person name="Kuo A."/>
            <person name="Thoen E."/>
            <person name="Andreopoulos B."/>
            <person name="Lu D."/>
            <person name="Skrede I."/>
            <person name="Drula E."/>
            <person name="Henrissat B."/>
            <person name="Morin E."/>
            <person name="Kohler A."/>
            <person name="Barry K."/>
            <person name="LaButti K."/>
            <person name="Morin E."/>
            <person name="Salamov A."/>
            <person name="Lipzen A."/>
            <person name="Mereny Z."/>
            <person name="Hegedus B."/>
            <person name="Baldrian P."/>
            <person name="Stursova M."/>
            <person name="Weitz H."/>
            <person name="Taylor A."/>
            <person name="Grigoriev I.V."/>
            <person name="Nagy L.G."/>
            <person name="Martin F."/>
            <person name="Kauserud H."/>
        </authorList>
    </citation>
    <scope>NUCLEOTIDE SEQUENCE</scope>
    <source>
        <strain evidence="1">CBHHK002</strain>
    </source>
</reference>
<evidence type="ECO:0000313" key="1">
    <source>
        <dbReference type="EMBL" id="KAJ7333978.1"/>
    </source>
</evidence>
<dbReference type="Proteomes" id="UP001218218">
    <property type="component" value="Unassembled WGS sequence"/>
</dbReference>
<evidence type="ECO:0000313" key="2">
    <source>
        <dbReference type="Proteomes" id="UP001218218"/>
    </source>
</evidence>
<name>A0AAD6ZR35_9AGAR</name>
<dbReference type="AlphaFoldDB" id="A0AAD6ZR35"/>
<keyword evidence="2" id="KW-1185">Reference proteome</keyword>
<gene>
    <name evidence="1" type="ORF">DFH08DRAFT_814046</name>
</gene>
<organism evidence="1 2">
    <name type="scientific">Mycena albidolilacea</name>
    <dbReference type="NCBI Taxonomy" id="1033008"/>
    <lineage>
        <taxon>Eukaryota</taxon>
        <taxon>Fungi</taxon>
        <taxon>Dikarya</taxon>
        <taxon>Basidiomycota</taxon>
        <taxon>Agaricomycotina</taxon>
        <taxon>Agaricomycetes</taxon>
        <taxon>Agaricomycetidae</taxon>
        <taxon>Agaricales</taxon>
        <taxon>Marasmiineae</taxon>
        <taxon>Mycenaceae</taxon>
        <taxon>Mycena</taxon>
    </lineage>
</organism>
<proteinExistence type="predicted"/>
<protein>
    <submittedName>
        <fullName evidence="1">Uncharacterized protein</fullName>
    </submittedName>
</protein>
<sequence>MHSIVCRMYLHCRRFDPTQAAAAVARYRIDGGWTAPALPGRDYIQVPVVFLSAPNAGRETGYEFERTVRVPLHQSGTPVIPLRDAVGKTLINFKRLGTRPRTPQGHMVLSGLQHTEVLPDVRLLPALSHLALDCYIPRKNSLAVLVEYPRLSLVVLKWHPSHSNLYQMARTPHVYDVRFVIAMDDDYWGYWLTGTRGLPSRQFRGG</sequence>
<accession>A0AAD6ZR35</accession>
<comment type="caution">
    <text evidence="1">The sequence shown here is derived from an EMBL/GenBank/DDBJ whole genome shotgun (WGS) entry which is preliminary data.</text>
</comment>